<evidence type="ECO:0000313" key="2">
    <source>
        <dbReference type="Proteomes" id="UP001260956"/>
    </source>
</evidence>
<accession>A0AAW8RNG4</accession>
<protein>
    <submittedName>
        <fullName evidence="1">Uncharacterized protein</fullName>
    </submittedName>
</protein>
<dbReference type="AlphaFoldDB" id="A0AAW8RNG4"/>
<evidence type="ECO:0000313" key="1">
    <source>
        <dbReference type="EMBL" id="MDT2370636.1"/>
    </source>
</evidence>
<proteinExistence type="predicted"/>
<dbReference type="Proteomes" id="UP001260956">
    <property type="component" value="Unassembled WGS sequence"/>
</dbReference>
<dbReference type="RefSeq" id="WP_258081686.1">
    <property type="nucleotide sequence ID" value="NZ_CABGQB010000001.1"/>
</dbReference>
<dbReference type="EMBL" id="JARPTX010000040">
    <property type="protein sequence ID" value="MDT2370636.1"/>
    <property type="molecule type" value="Genomic_DNA"/>
</dbReference>
<reference evidence="1" key="1">
    <citation type="submission" date="2023-03" db="EMBL/GenBank/DDBJ databases">
        <authorList>
            <person name="Shen W."/>
            <person name="Cai J."/>
        </authorList>
    </citation>
    <scope>NUCLEOTIDE SEQUENCE</scope>
    <source>
        <strain evidence="1">B1010-2</strain>
    </source>
</reference>
<comment type="caution">
    <text evidence="1">The sequence shown here is derived from an EMBL/GenBank/DDBJ whole genome shotgun (WGS) entry which is preliminary data.</text>
</comment>
<gene>
    <name evidence="1" type="ORF">P6Z85_10835</name>
</gene>
<name>A0AAW8RNG4_ENTFC</name>
<sequence length="77" mass="9222">MEGLALKKIDEKEQNAIFAFNLRYVLNDKKPKLKKVFDKMKAETKIKNIFGRNKIEQQNKTQNVKQVMDYFKNKKWG</sequence>
<organism evidence="1 2">
    <name type="scientific">Enterococcus faecium</name>
    <name type="common">Streptococcus faecium</name>
    <dbReference type="NCBI Taxonomy" id="1352"/>
    <lineage>
        <taxon>Bacteria</taxon>
        <taxon>Bacillati</taxon>
        <taxon>Bacillota</taxon>
        <taxon>Bacilli</taxon>
        <taxon>Lactobacillales</taxon>
        <taxon>Enterococcaceae</taxon>
        <taxon>Enterococcus</taxon>
    </lineage>
</organism>